<organism evidence="1 2">
    <name type="scientific">Rhizophagus irregularis</name>
    <dbReference type="NCBI Taxonomy" id="588596"/>
    <lineage>
        <taxon>Eukaryota</taxon>
        <taxon>Fungi</taxon>
        <taxon>Fungi incertae sedis</taxon>
        <taxon>Mucoromycota</taxon>
        <taxon>Glomeromycotina</taxon>
        <taxon>Glomeromycetes</taxon>
        <taxon>Glomerales</taxon>
        <taxon>Glomeraceae</taxon>
        <taxon>Rhizophagus</taxon>
    </lineage>
</organism>
<protein>
    <submittedName>
        <fullName evidence="1">Uncharacterized protein</fullName>
    </submittedName>
</protein>
<comment type="caution">
    <text evidence="1">The sequence shown here is derived from an EMBL/GenBank/DDBJ whole genome shotgun (WGS) entry which is preliminary data.</text>
</comment>
<dbReference type="AlphaFoldDB" id="A0A2N0Q9B3"/>
<accession>A0A2N0Q9B3</accession>
<sequence length="68" mass="7960">MIGQLELQIKLKINDVFSDGLLYEKPNSLLYSSGARKLRNSTELHWMAVECIKDLLELRELKNWLNNL</sequence>
<reference evidence="1 2" key="1">
    <citation type="submission" date="2016-04" db="EMBL/GenBank/DDBJ databases">
        <title>Genome analyses suggest a sexual origin of heterokaryosis in a supposedly ancient asexual fungus.</title>
        <authorList>
            <person name="Ropars J."/>
            <person name="Sedzielewska K."/>
            <person name="Noel J."/>
            <person name="Charron P."/>
            <person name="Farinelli L."/>
            <person name="Marton T."/>
            <person name="Kruger M."/>
            <person name="Pelin A."/>
            <person name="Brachmann A."/>
            <person name="Corradi N."/>
        </authorList>
    </citation>
    <scope>NUCLEOTIDE SEQUENCE [LARGE SCALE GENOMIC DNA]</scope>
    <source>
        <strain evidence="1 2">A5</strain>
    </source>
</reference>
<dbReference type="EMBL" id="LLXJ01000078">
    <property type="protein sequence ID" value="PKC15685.1"/>
    <property type="molecule type" value="Genomic_DNA"/>
</dbReference>
<proteinExistence type="predicted"/>
<name>A0A2N0Q9B3_9GLOM</name>
<evidence type="ECO:0000313" key="1">
    <source>
        <dbReference type="EMBL" id="PKC15685.1"/>
    </source>
</evidence>
<gene>
    <name evidence="1" type="ORF">RhiirA5_407958</name>
</gene>
<reference evidence="1 2" key="2">
    <citation type="submission" date="2017-09" db="EMBL/GenBank/DDBJ databases">
        <title>Extensive intraspecific genome diversity in a model arbuscular mycorrhizal fungus.</title>
        <authorList>
            <person name="Chen E.C."/>
            <person name="Morin E."/>
            <person name="Beaudet D."/>
            <person name="Noel J."/>
            <person name="Ndikumana S."/>
            <person name="Charron P."/>
            <person name="St-Onge C."/>
            <person name="Giorgi J."/>
            <person name="Grigoriev I.V."/>
            <person name="Roux C."/>
            <person name="Martin F.M."/>
            <person name="Corradi N."/>
        </authorList>
    </citation>
    <scope>NUCLEOTIDE SEQUENCE [LARGE SCALE GENOMIC DNA]</scope>
    <source>
        <strain evidence="1 2">A5</strain>
    </source>
</reference>
<evidence type="ECO:0000313" key="2">
    <source>
        <dbReference type="Proteomes" id="UP000232722"/>
    </source>
</evidence>
<dbReference type="Proteomes" id="UP000232722">
    <property type="component" value="Unassembled WGS sequence"/>
</dbReference>